<dbReference type="GO" id="GO:0006511">
    <property type="term" value="P:ubiquitin-dependent protein catabolic process"/>
    <property type="evidence" value="ECO:0007669"/>
    <property type="project" value="TreeGrafter"/>
</dbReference>
<dbReference type="SMART" id="SM00546">
    <property type="entry name" value="CUE"/>
    <property type="match status" value="1"/>
</dbReference>
<sequence>MTNDKSMEALIELFPDMDKEVIETILYNNSGQMEATVNILLSMTDPEYKPDKIDTETLENIQKDAIIARNIADAEFIQHSSKPIMHKSTPVFNTWSTTPQQQKKKPSKFRDIFRRNRHSDVSTSAQPNVSNVRQDITVGNPDRYIRPSHTLESDFSDTESSANSNTSNNHSQPLQQRNGKAIVENTDEDNKPLAFVQPLQQQNKQPHTLPTNDLFGLYEDPISSNSLASYEPLSPSKCMHAKPAEVSAPFSPTKQQTPPPPFATVVTEHPQVDLNNPFDDNPLLHTTPSNTENNISSGNTTNPFTTNSTSSEQTNQLPVDTNPFRNRLNI</sequence>
<dbReference type="InterPro" id="IPR003892">
    <property type="entry name" value="CUE"/>
</dbReference>
<feature type="region of interest" description="Disordered" evidence="1">
    <location>
        <begin position="92"/>
        <end position="111"/>
    </location>
</feature>
<evidence type="ECO:0000256" key="1">
    <source>
        <dbReference type="SAM" id="MobiDB-lite"/>
    </source>
</evidence>
<gene>
    <name evidence="3" type="ORF">COEREDRAFT_94954</name>
</gene>
<dbReference type="EMBL" id="KZ303585">
    <property type="protein sequence ID" value="PIA12709.1"/>
    <property type="molecule type" value="Genomic_DNA"/>
</dbReference>
<keyword evidence="4" id="KW-1185">Reference proteome</keyword>
<accession>A0A2G5B128</accession>
<dbReference type="OrthoDB" id="9942608at2759"/>
<evidence type="ECO:0000313" key="4">
    <source>
        <dbReference type="Proteomes" id="UP000242474"/>
    </source>
</evidence>
<evidence type="ECO:0000313" key="3">
    <source>
        <dbReference type="EMBL" id="PIA12709.1"/>
    </source>
</evidence>
<feature type="compositionally biased region" description="Low complexity" evidence="1">
    <location>
        <begin position="296"/>
        <end position="316"/>
    </location>
</feature>
<protein>
    <recommendedName>
        <fullName evidence="2">CUE domain-containing protein</fullName>
    </recommendedName>
</protein>
<dbReference type="Proteomes" id="UP000242474">
    <property type="component" value="Unassembled WGS sequence"/>
</dbReference>
<feature type="compositionally biased region" description="Basic and acidic residues" evidence="1">
    <location>
        <begin position="143"/>
        <end position="152"/>
    </location>
</feature>
<dbReference type="GO" id="GO:0005737">
    <property type="term" value="C:cytoplasm"/>
    <property type="evidence" value="ECO:0007669"/>
    <property type="project" value="TreeGrafter"/>
</dbReference>
<feature type="domain" description="CUE" evidence="2">
    <location>
        <begin position="2"/>
        <end position="45"/>
    </location>
</feature>
<dbReference type="Pfam" id="PF02845">
    <property type="entry name" value="CUE"/>
    <property type="match status" value="1"/>
</dbReference>
<feature type="compositionally biased region" description="Low complexity" evidence="1">
    <location>
        <begin position="160"/>
        <end position="171"/>
    </location>
</feature>
<proteinExistence type="predicted"/>
<organism evidence="3 4">
    <name type="scientific">Coemansia reversa (strain ATCC 12441 / NRRL 1564)</name>
    <dbReference type="NCBI Taxonomy" id="763665"/>
    <lineage>
        <taxon>Eukaryota</taxon>
        <taxon>Fungi</taxon>
        <taxon>Fungi incertae sedis</taxon>
        <taxon>Zoopagomycota</taxon>
        <taxon>Kickxellomycotina</taxon>
        <taxon>Kickxellomycetes</taxon>
        <taxon>Kickxellales</taxon>
        <taxon>Kickxellaceae</taxon>
        <taxon>Coemansia</taxon>
    </lineage>
</organism>
<dbReference type="PROSITE" id="PS51140">
    <property type="entry name" value="CUE"/>
    <property type="match status" value="1"/>
</dbReference>
<dbReference type="GO" id="GO:0031624">
    <property type="term" value="F:ubiquitin conjugating enzyme binding"/>
    <property type="evidence" value="ECO:0007669"/>
    <property type="project" value="TreeGrafter"/>
</dbReference>
<dbReference type="InterPro" id="IPR009060">
    <property type="entry name" value="UBA-like_sf"/>
</dbReference>
<dbReference type="AlphaFoldDB" id="A0A2G5B128"/>
<dbReference type="PANTHER" id="PTHR16461">
    <property type="entry name" value="TOLL-INTERACTING PROTEIN"/>
    <property type="match status" value="1"/>
</dbReference>
<dbReference type="PANTHER" id="PTHR16461:SF5">
    <property type="entry name" value="TOLL-INTERACTING PROTEIN"/>
    <property type="match status" value="1"/>
</dbReference>
<name>A0A2G5B128_COERN</name>
<dbReference type="Gene3D" id="1.10.8.10">
    <property type="entry name" value="DNA helicase RuvA subunit, C-terminal domain"/>
    <property type="match status" value="1"/>
</dbReference>
<dbReference type="SUPFAM" id="SSF46934">
    <property type="entry name" value="UBA-like"/>
    <property type="match status" value="1"/>
</dbReference>
<dbReference type="GO" id="GO:0043130">
    <property type="term" value="F:ubiquitin binding"/>
    <property type="evidence" value="ECO:0007669"/>
    <property type="project" value="InterPro"/>
</dbReference>
<reference evidence="3 4" key="1">
    <citation type="journal article" date="2015" name="Genome Biol. Evol.">
        <title>Phylogenomic analyses indicate that early fungi evolved digesting cell walls of algal ancestors of land plants.</title>
        <authorList>
            <person name="Chang Y."/>
            <person name="Wang S."/>
            <person name="Sekimoto S."/>
            <person name="Aerts A.L."/>
            <person name="Choi C."/>
            <person name="Clum A."/>
            <person name="LaButti K.M."/>
            <person name="Lindquist E.A."/>
            <person name="Yee Ngan C."/>
            <person name="Ohm R.A."/>
            <person name="Salamov A.A."/>
            <person name="Grigoriev I.V."/>
            <person name="Spatafora J.W."/>
            <person name="Berbee M.L."/>
        </authorList>
    </citation>
    <scope>NUCLEOTIDE SEQUENCE [LARGE SCALE GENOMIC DNA]</scope>
    <source>
        <strain evidence="3 4">NRRL 1564</strain>
    </source>
</reference>
<feature type="compositionally biased region" description="Polar residues" evidence="1">
    <location>
        <begin position="284"/>
        <end position="295"/>
    </location>
</feature>
<feature type="region of interest" description="Disordered" evidence="1">
    <location>
        <begin position="117"/>
        <end position="176"/>
    </location>
</feature>
<evidence type="ECO:0000259" key="2">
    <source>
        <dbReference type="PROSITE" id="PS51140"/>
    </source>
</evidence>
<feature type="region of interest" description="Disordered" evidence="1">
    <location>
        <begin position="283"/>
        <end position="330"/>
    </location>
</feature>
<feature type="compositionally biased region" description="Polar residues" evidence="1">
    <location>
        <begin position="121"/>
        <end position="134"/>
    </location>
</feature>